<sequence length="57" mass="6304">MRDVVHLGRLNANKDGKWDGGLGLHGGEVARIGPKLENRTRSVKPALREKPLHSRPL</sequence>
<name>A0A9X0R2R7_9PROT</name>
<evidence type="ECO:0000313" key="2">
    <source>
        <dbReference type="EMBL" id="MBC4018659.1"/>
    </source>
</evidence>
<feature type="compositionally biased region" description="Basic and acidic residues" evidence="1">
    <location>
        <begin position="34"/>
        <end position="57"/>
    </location>
</feature>
<evidence type="ECO:0000313" key="3">
    <source>
        <dbReference type="Proteomes" id="UP000600101"/>
    </source>
</evidence>
<feature type="region of interest" description="Disordered" evidence="1">
    <location>
        <begin position="33"/>
        <end position="57"/>
    </location>
</feature>
<comment type="caution">
    <text evidence="2">The sequence shown here is derived from an EMBL/GenBank/DDBJ whole genome shotgun (WGS) entry which is preliminary data.</text>
</comment>
<keyword evidence="3" id="KW-1185">Reference proteome</keyword>
<organism evidence="2 3">
    <name type="scientific">Siccirubricoccus deserti</name>
    <dbReference type="NCBI Taxonomy" id="2013562"/>
    <lineage>
        <taxon>Bacteria</taxon>
        <taxon>Pseudomonadati</taxon>
        <taxon>Pseudomonadota</taxon>
        <taxon>Alphaproteobacteria</taxon>
        <taxon>Acetobacterales</taxon>
        <taxon>Roseomonadaceae</taxon>
        <taxon>Siccirubricoccus</taxon>
    </lineage>
</organism>
<dbReference type="EMBL" id="JACOMF010000069">
    <property type="protein sequence ID" value="MBC4018659.1"/>
    <property type="molecule type" value="Genomic_DNA"/>
</dbReference>
<proteinExistence type="predicted"/>
<dbReference type="Proteomes" id="UP000600101">
    <property type="component" value="Unassembled WGS sequence"/>
</dbReference>
<gene>
    <name evidence="2" type="ORF">H7965_25690</name>
</gene>
<dbReference type="RefSeq" id="WP_186773413.1">
    <property type="nucleotide sequence ID" value="NZ_JACOMF010000069.1"/>
</dbReference>
<dbReference type="AlphaFoldDB" id="A0A9X0R2R7"/>
<protein>
    <submittedName>
        <fullName evidence="2">Uncharacterized protein</fullName>
    </submittedName>
</protein>
<reference evidence="2" key="1">
    <citation type="submission" date="2020-08" db="EMBL/GenBank/DDBJ databases">
        <authorList>
            <person name="Hu Y."/>
            <person name="Nguyen S.V."/>
            <person name="Li F."/>
            <person name="Fanning S."/>
        </authorList>
    </citation>
    <scope>NUCLEOTIDE SEQUENCE</scope>
    <source>
        <strain evidence="2">SYSU D8009</strain>
    </source>
</reference>
<accession>A0A9X0R2R7</accession>
<evidence type="ECO:0000256" key="1">
    <source>
        <dbReference type="SAM" id="MobiDB-lite"/>
    </source>
</evidence>